<evidence type="ECO:0000256" key="2">
    <source>
        <dbReference type="ARBA" id="ARBA00013457"/>
    </source>
</evidence>
<dbReference type="CDD" id="cd04730">
    <property type="entry name" value="NPD_like"/>
    <property type="match status" value="1"/>
</dbReference>
<dbReference type="InterPro" id="IPR013785">
    <property type="entry name" value="Aldolase_TIM"/>
</dbReference>
<evidence type="ECO:0000256" key="3">
    <source>
        <dbReference type="ARBA" id="ARBA00022630"/>
    </source>
</evidence>
<evidence type="ECO:0000313" key="6">
    <source>
        <dbReference type="EMBL" id="EJN54255.1"/>
    </source>
</evidence>
<dbReference type="AlphaFoldDB" id="J3EN83"/>
<dbReference type="STRING" id="1185325.A11Y_132411"/>
<comment type="caution">
    <text evidence="6">The sequence shown here is derived from an EMBL/GenBank/DDBJ whole genome shotgun (WGS) entry which is preliminary data.</text>
</comment>
<dbReference type="Gene3D" id="3.20.20.70">
    <property type="entry name" value="Aldolase class I"/>
    <property type="match status" value="1"/>
</dbReference>
<evidence type="ECO:0000256" key="5">
    <source>
        <dbReference type="ARBA" id="ARBA00023002"/>
    </source>
</evidence>
<evidence type="ECO:0000313" key="7">
    <source>
        <dbReference type="Proteomes" id="UP000007271"/>
    </source>
</evidence>
<organism evidence="6 7">
    <name type="scientific">Loigolactobacillus coryniformis subsp. coryniformis CECT 5711</name>
    <dbReference type="NCBI Taxonomy" id="1185325"/>
    <lineage>
        <taxon>Bacteria</taxon>
        <taxon>Bacillati</taxon>
        <taxon>Bacillota</taxon>
        <taxon>Bacilli</taxon>
        <taxon>Lactobacillales</taxon>
        <taxon>Lactobacillaceae</taxon>
        <taxon>Loigolactobacillus</taxon>
    </lineage>
</organism>
<proteinExistence type="predicted"/>
<dbReference type="PANTHER" id="PTHR32332:SF20">
    <property type="entry name" value="2-NITROPROPANE DIOXYGENASE-LIKE PROTEIN"/>
    <property type="match status" value="1"/>
</dbReference>
<dbReference type="PATRIC" id="fig|1185325.3.peg.2492"/>
<dbReference type="Proteomes" id="UP000007271">
    <property type="component" value="Unassembled WGS sequence"/>
</dbReference>
<evidence type="ECO:0000256" key="4">
    <source>
        <dbReference type="ARBA" id="ARBA00022643"/>
    </source>
</evidence>
<reference evidence="6 7" key="1">
    <citation type="submission" date="2012-05" db="EMBL/GenBank/DDBJ databases">
        <title>Complete Genome Sequence of Lactobacillus coryniformis CECT5711.</title>
        <authorList>
            <person name="Rodriguez J.M."/>
        </authorList>
    </citation>
    <scope>NUCLEOTIDE SEQUENCE [LARGE SCALE GENOMIC DNA]</scope>
    <source>
        <strain evidence="7">CECT5711</strain>
    </source>
</reference>
<dbReference type="EMBL" id="AKFP01000098">
    <property type="protein sequence ID" value="EJN54255.1"/>
    <property type="molecule type" value="Genomic_DNA"/>
</dbReference>
<comment type="function">
    <text evidence="1">Nitronate monooxygenase that uses molecular oxygen to catalyze the oxidative denitrification of alkyl nitronates. Acts on propionate 3-nitronate (P3N), the presumed physiological substrate. Probably functions in the detoxification of P3N, a metabolic poison produced by plants and fungi as a defense mechanism.</text>
</comment>
<sequence>MANRLATALGIEVPFIQGPMSWLTNAEFVAAVSNAGGLGILGPNAGQTEIIRDALGTAEHMRQEIRKVKKITTKPFAVTLIGGQGGVTSDFTLKILDVVIEEEVPIALVNTVGAMTDGSYGIEPTLLAPLKANGIKLVVRSWQPSIKDALAVQAQGADVYVATGFDEGGTLPEKTIGSFSLIPMIADAIDMPLALAGGVADSRGVRAALALGADGVYVGTRLIPTFENPAHPKVKQLIVDSTAEDLKIFRTAPAYYRSLPTNVREQMVANDNNLSKQEAWTNNAALMQGGSGMRLGMLEGDFDAGFVSVGIGISMIHKVQSVAEVVAELMADFK</sequence>
<dbReference type="PANTHER" id="PTHR32332">
    <property type="entry name" value="2-NITROPROPANE DIOXYGENASE"/>
    <property type="match status" value="1"/>
</dbReference>
<dbReference type="RefSeq" id="WP_003680287.1">
    <property type="nucleotide sequence ID" value="NZ_AKFP01000098.1"/>
</dbReference>
<evidence type="ECO:0000256" key="1">
    <source>
        <dbReference type="ARBA" id="ARBA00003535"/>
    </source>
</evidence>
<dbReference type="GO" id="GO:0018580">
    <property type="term" value="F:nitronate monooxygenase activity"/>
    <property type="evidence" value="ECO:0007669"/>
    <property type="project" value="InterPro"/>
</dbReference>
<accession>J3EN83</accession>
<keyword evidence="5" id="KW-0560">Oxidoreductase</keyword>
<keyword evidence="4" id="KW-0288">FMN</keyword>
<gene>
    <name evidence="6" type="ORF">A11Y_132411</name>
</gene>
<keyword evidence="3" id="KW-0285">Flavoprotein</keyword>
<protein>
    <recommendedName>
        <fullName evidence="2">Probable nitronate monooxygenase</fullName>
    </recommendedName>
</protein>
<name>J3EN83_9LACO</name>
<dbReference type="SUPFAM" id="SSF51412">
    <property type="entry name" value="Inosine monophosphate dehydrogenase (IMPDH)"/>
    <property type="match status" value="1"/>
</dbReference>
<dbReference type="Pfam" id="PF03060">
    <property type="entry name" value="NMO"/>
    <property type="match status" value="1"/>
</dbReference>
<dbReference type="InterPro" id="IPR004136">
    <property type="entry name" value="NMO"/>
</dbReference>